<evidence type="ECO:0000313" key="8">
    <source>
        <dbReference type="Proteomes" id="UP000053699"/>
    </source>
</evidence>
<evidence type="ECO:0000256" key="1">
    <source>
        <dbReference type="ARBA" id="ARBA00000799"/>
    </source>
</evidence>
<dbReference type="Proteomes" id="UP000053699">
    <property type="component" value="Unassembled WGS sequence"/>
</dbReference>
<evidence type="ECO:0000256" key="4">
    <source>
        <dbReference type="ARBA" id="ARBA00023235"/>
    </source>
</evidence>
<dbReference type="Gene3D" id="3.60.120.10">
    <property type="entry name" value="Anthranilate synthase"/>
    <property type="match status" value="1"/>
</dbReference>
<protein>
    <recommendedName>
        <fullName evidence="3">isochorismate synthase</fullName>
        <ecNumber evidence="3">5.4.4.2</ecNumber>
    </recommendedName>
    <alternativeName>
        <fullName evidence="5">Isochorismate mutase</fullName>
    </alternativeName>
</protein>
<comment type="caution">
    <text evidence="7">The sequence shown here is derived from an EMBL/GenBank/DDBJ whole genome shotgun (WGS) entry which is preliminary data.</text>
</comment>
<dbReference type="InterPro" id="IPR005801">
    <property type="entry name" value="ADC_synthase"/>
</dbReference>
<dbReference type="Pfam" id="PF00425">
    <property type="entry name" value="Chorismate_bind"/>
    <property type="match status" value="1"/>
</dbReference>
<dbReference type="InterPro" id="IPR015890">
    <property type="entry name" value="Chorismate_C"/>
</dbReference>
<dbReference type="PATRIC" id="fig|480418.6.peg.1590"/>
<dbReference type="PANTHER" id="PTHR42839:SF2">
    <property type="entry name" value="ISOCHORISMATE SYNTHASE ENTC"/>
    <property type="match status" value="1"/>
</dbReference>
<keyword evidence="8" id="KW-1185">Reference proteome</keyword>
<proteinExistence type="inferred from homology"/>
<evidence type="ECO:0000256" key="5">
    <source>
        <dbReference type="ARBA" id="ARBA00041564"/>
    </source>
</evidence>
<dbReference type="RefSeq" id="WP_045842723.1">
    <property type="nucleotide sequence ID" value="NZ_CP083405.1"/>
</dbReference>
<dbReference type="NCBIfam" id="TIGR00543">
    <property type="entry name" value="isochor_syn"/>
    <property type="match status" value="1"/>
</dbReference>
<feature type="domain" description="Chorismate-utilising enzyme C-terminal" evidence="6">
    <location>
        <begin position="91"/>
        <end position="354"/>
    </location>
</feature>
<comment type="catalytic activity">
    <reaction evidence="1">
        <text>chorismate = isochorismate</text>
        <dbReference type="Rhea" id="RHEA:18985"/>
        <dbReference type="ChEBI" id="CHEBI:29748"/>
        <dbReference type="ChEBI" id="CHEBI:29780"/>
        <dbReference type="EC" id="5.4.4.2"/>
    </reaction>
</comment>
<dbReference type="EC" id="5.4.4.2" evidence="3"/>
<organism evidence="7 8">
    <name type="scientific">Mycobacterium lepromatosis</name>
    <dbReference type="NCBI Taxonomy" id="480418"/>
    <lineage>
        <taxon>Bacteria</taxon>
        <taxon>Bacillati</taxon>
        <taxon>Actinomycetota</taxon>
        <taxon>Actinomycetes</taxon>
        <taxon>Mycobacteriales</taxon>
        <taxon>Mycobacteriaceae</taxon>
        <taxon>Mycobacterium</taxon>
    </lineage>
</organism>
<dbReference type="InterPro" id="IPR004561">
    <property type="entry name" value="IsoChor_synthase"/>
</dbReference>
<evidence type="ECO:0000313" key="7">
    <source>
        <dbReference type="EMBL" id="KJX75549.1"/>
    </source>
</evidence>
<dbReference type="AlphaFoldDB" id="A0A0F4ERX8"/>
<keyword evidence="4" id="KW-0413">Isomerase</keyword>
<sequence length="366" mass="38272">MRPSEPPFALCGPRGTLVADGVHTRYDDVCSAQAALRSGVTPILLGALPFDTDSPAALVAPSVVLRTNTLPDWPTGPLPTLRITATVPTRANYRVWISHAREQLTAPGNSLHKVVLARALQLTADAPLDGRAILRRLVAADPTAYGYLVDLTAAGDQYAGVALVGASPELLVSRFGNRVVCRPFAGSAPRATNPEVDAANGAALASSIKNRHEHQLVIDAIRAALEPVCDDLTIAPEPELSGTAAVWHLCTPISGRLRDTATTAIDLALILHPTPAVGGVPTEAASELIAALEGDRGFYAGTVGWCDARGDGHWVVSIRCAQLSADRRIALAHAGGGIVAESDPDNEVDETTTKFATILNALGVKQ</sequence>
<name>A0A0F4ERX8_9MYCO</name>
<evidence type="ECO:0000256" key="3">
    <source>
        <dbReference type="ARBA" id="ARBA00012824"/>
    </source>
</evidence>
<dbReference type="GO" id="GO:0008909">
    <property type="term" value="F:isochorismate synthase activity"/>
    <property type="evidence" value="ECO:0007669"/>
    <property type="project" value="UniProtKB-EC"/>
</dbReference>
<dbReference type="STRING" id="480418.GCA_000975265_00477"/>
<dbReference type="EMBL" id="JRPY01000032">
    <property type="protein sequence ID" value="KJX75549.1"/>
    <property type="molecule type" value="Genomic_DNA"/>
</dbReference>
<dbReference type="SUPFAM" id="SSF56322">
    <property type="entry name" value="ADC synthase"/>
    <property type="match status" value="1"/>
</dbReference>
<reference evidence="7 8" key="1">
    <citation type="journal article" date="2015" name="Proc. Natl. Acad. Sci. U.S.A.">
        <title>Insight into the evolution and origin of leprosy bacilli from the genome sequence of Mycobacterium lepromatosis.</title>
        <authorList>
            <person name="Singh P."/>
            <person name="Benjak A."/>
            <person name="Schuenemann V.J."/>
            <person name="Herbig A."/>
            <person name="Avanzi C."/>
            <person name="Busso P."/>
            <person name="Nieselt K."/>
            <person name="Krause J."/>
            <person name="Vera-Cabrera L."/>
            <person name="Cole S.T."/>
        </authorList>
    </citation>
    <scope>NUCLEOTIDE SEQUENCE [LARGE SCALE GENOMIC DNA]</scope>
    <source>
        <strain evidence="7 8">Mx1-22A</strain>
    </source>
</reference>
<evidence type="ECO:0000259" key="6">
    <source>
        <dbReference type="Pfam" id="PF00425"/>
    </source>
</evidence>
<evidence type="ECO:0000256" key="2">
    <source>
        <dbReference type="ARBA" id="ARBA00005297"/>
    </source>
</evidence>
<comment type="similarity">
    <text evidence="2">Belongs to the isochorismate synthase family.</text>
</comment>
<gene>
    <name evidence="7" type="primary">entC</name>
    <name evidence="7" type="ORF">MLPM_0808</name>
</gene>
<dbReference type="PANTHER" id="PTHR42839">
    <property type="entry name" value="ISOCHORISMATE SYNTHASE ENTC"/>
    <property type="match status" value="1"/>
</dbReference>
<accession>A0A0F4ERX8</accession>